<evidence type="ECO:0000256" key="3">
    <source>
        <dbReference type="ARBA" id="ARBA00012438"/>
    </source>
</evidence>
<dbReference type="InterPro" id="IPR003660">
    <property type="entry name" value="HAMP_dom"/>
</dbReference>
<dbReference type="GO" id="GO:0000155">
    <property type="term" value="F:phosphorelay sensor kinase activity"/>
    <property type="evidence" value="ECO:0007669"/>
    <property type="project" value="InterPro"/>
</dbReference>
<dbReference type="PROSITE" id="PS50885">
    <property type="entry name" value="HAMP"/>
    <property type="match status" value="1"/>
</dbReference>
<keyword evidence="7 13" id="KW-0418">Kinase</keyword>
<dbReference type="EC" id="2.7.13.3" evidence="3"/>
<dbReference type="PANTHER" id="PTHR43065:SF10">
    <property type="entry name" value="PEROXIDE STRESS-ACTIVATED HISTIDINE KINASE MAK3"/>
    <property type="match status" value="1"/>
</dbReference>
<reference evidence="13" key="1">
    <citation type="submission" date="2019-11" db="EMBL/GenBank/DDBJ databases">
        <authorList>
            <person name="Feng L."/>
        </authorList>
    </citation>
    <scope>NUCLEOTIDE SEQUENCE</scope>
    <source>
        <strain evidence="13">CsymbiosumLFYP84</strain>
    </source>
</reference>
<feature type="transmembrane region" description="Helical" evidence="10">
    <location>
        <begin position="20"/>
        <end position="40"/>
    </location>
</feature>
<dbReference type="CDD" id="cd06225">
    <property type="entry name" value="HAMP"/>
    <property type="match status" value="1"/>
</dbReference>
<dbReference type="CDD" id="cd00075">
    <property type="entry name" value="HATPase"/>
    <property type="match status" value="1"/>
</dbReference>
<evidence type="ECO:0000256" key="1">
    <source>
        <dbReference type="ARBA" id="ARBA00000085"/>
    </source>
</evidence>
<feature type="transmembrane region" description="Helical" evidence="10">
    <location>
        <begin position="144"/>
        <end position="164"/>
    </location>
</feature>
<evidence type="ECO:0000256" key="10">
    <source>
        <dbReference type="SAM" id="Phobius"/>
    </source>
</evidence>
<keyword evidence="10" id="KW-0812">Transmembrane</keyword>
<keyword evidence="5 13" id="KW-0808">Transferase</keyword>
<dbReference type="GO" id="GO:0005524">
    <property type="term" value="F:ATP binding"/>
    <property type="evidence" value="ECO:0007669"/>
    <property type="project" value="UniProtKB-KW"/>
</dbReference>
<evidence type="ECO:0000256" key="2">
    <source>
        <dbReference type="ARBA" id="ARBA00004370"/>
    </source>
</evidence>
<protein>
    <recommendedName>
        <fullName evidence="3">histidine kinase</fullName>
        <ecNumber evidence="3">2.7.13.3</ecNumber>
    </recommendedName>
</protein>
<keyword evidence="4" id="KW-0597">Phosphoprotein</keyword>
<feature type="domain" description="Histidine kinase" evidence="11">
    <location>
        <begin position="231"/>
        <end position="438"/>
    </location>
</feature>
<dbReference type="SUPFAM" id="SSF55874">
    <property type="entry name" value="ATPase domain of HSP90 chaperone/DNA topoisomerase II/histidine kinase"/>
    <property type="match status" value="1"/>
</dbReference>
<evidence type="ECO:0000256" key="9">
    <source>
        <dbReference type="ARBA" id="ARBA00023012"/>
    </source>
</evidence>
<dbReference type="RefSeq" id="WP_156684708.1">
    <property type="nucleotide sequence ID" value="NZ_CACRUA010000029.1"/>
</dbReference>
<feature type="domain" description="HAMP" evidence="12">
    <location>
        <begin position="165"/>
        <end position="221"/>
    </location>
</feature>
<evidence type="ECO:0000256" key="8">
    <source>
        <dbReference type="ARBA" id="ARBA00022840"/>
    </source>
</evidence>
<evidence type="ECO:0000256" key="6">
    <source>
        <dbReference type="ARBA" id="ARBA00022741"/>
    </source>
</evidence>
<dbReference type="GO" id="GO:0016020">
    <property type="term" value="C:membrane"/>
    <property type="evidence" value="ECO:0007669"/>
    <property type="project" value="UniProtKB-SubCell"/>
</dbReference>
<dbReference type="InterPro" id="IPR036097">
    <property type="entry name" value="HisK_dim/P_sf"/>
</dbReference>
<dbReference type="EMBL" id="CACRUA010000029">
    <property type="protein sequence ID" value="VYU50777.1"/>
    <property type="molecule type" value="Genomic_DNA"/>
</dbReference>
<evidence type="ECO:0000256" key="7">
    <source>
        <dbReference type="ARBA" id="ARBA00022777"/>
    </source>
</evidence>
<keyword evidence="9" id="KW-0902">Two-component regulatory system</keyword>
<evidence type="ECO:0000256" key="4">
    <source>
        <dbReference type="ARBA" id="ARBA00022553"/>
    </source>
</evidence>
<sequence>MKKLTDRLSKWFFQIENEILVPFLFVGIVVICGFGVISYYNGYTMQRDNQKTLAVYMFEEINRDVEYLSGRLSEKELKDKYRYYGRGYVRITDKDGQVITYEDGSVQDKTVFLTNEGANKLGWKLEFLIDENMFEEEILEKQNYVVIGAIASLLIIIQASIFISHNITRPIRSMSSTCREINKNKGNYRSYRFESVKRKDEIGQLAVTFESLLRNMDNYTKMEYTSKMSATLAHEIKNPIAGIRSGIQLLKGRAAKESDKMLCESMIKEVDRVTTLIMNLFTLSVKKESPKELISFEKVIGEIAMIYSKGAEGQGVVMETAVEEGLTGYLNENEFRQIAHNLISNSIKSVIPGIEGRIRISGRESGNKALIEFQDNGKGMSREELTRAMEPFYTKSINGIGIGLAIVKKLVEQNGGLMEMVSSCGEGTCVRLSFYRRVEDYEENISRG</sequence>
<keyword evidence="8" id="KW-0067">ATP-binding</keyword>
<keyword evidence="10" id="KW-0472">Membrane</keyword>
<dbReference type="Gene3D" id="1.10.8.500">
    <property type="entry name" value="HAMP domain in histidine kinase"/>
    <property type="match status" value="1"/>
</dbReference>
<evidence type="ECO:0000256" key="5">
    <source>
        <dbReference type="ARBA" id="ARBA00022679"/>
    </source>
</evidence>
<dbReference type="SMART" id="SM00387">
    <property type="entry name" value="HATPase_c"/>
    <property type="match status" value="1"/>
</dbReference>
<evidence type="ECO:0000313" key="13">
    <source>
        <dbReference type="EMBL" id="VYU50777.1"/>
    </source>
</evidence>
<keyword evidence="10" id="KW-1133">Transmembrane helix</keyword>
<dbReference type="Gene3D" id="3.30.565.10">
    <property type="entry name" value="Histidine kinase-like ATPase, C-terminal domain"/>
    <property type="match status" value="1"/>
</dbReference>
<dbReference type="SUPFAM" id="SSF158472">
    <property type="entry name" value="HAMP domain-like"/>
    <property type="match status" value="1"/>
</dbReference>
<dbReference type="InterPro" id="IPR004358">
    <property type="entry name" value="Sig_transdc_His_kin-like_C"/>
</dbReference>
<proteinExistence type="predicted"/>
<comment type="subcellular location">
    <subcellularLocation>
        <location evidence="2">Membrane</location>
    </subcellularLocation>
</comment>
<dbReference type="Pfam" id="PF02518">
    <property type="entry name" value="HATPase_c"/>
    <property type="match status" value="1"/>
</dbReference>
<name>A0A6N3FF29_CLOSY</name>
<dbReference type="PANTHER" id="PTHR43065">
    <property type="entry name" value="SENSOR HISTIDINE KINASE"/>
    <property type="match status" value="1"/>
</dbReference>
<evidence type="ECO:0000259" key="11">
    <source>
        <dbReference type="PROSITE" id="PS50109"/>
    </source>
</evidence>
<dbReference type="InterPro" id="IPR003594">
    <property type="entry name" value="HATPase_dom"/>
</dbReference>
<dbReference type="InterPro" id="IPR036890">
    <property type="entry name" value="HATPase_C_sf"/>
</dbReference>
<organism evidence="13">
    <name type="scientific">Clostridium symbiosum</name>
    <name type="common">Bacteroides symbiosus</name>
    <dbReference type="NCBI Taxonomy" id="1512"/>
    <lineage>
        <taxon>Bacteria</taxon>
        <taxon>Bacillati</taxon>
        <taxon>Bacillota</taxon>
        <taxon>Clostridia</taxon>
        <taxon>Lachnospirales</taxon>
        <taxon>Lachnospiraceae</taxon>
        <taxon>Otoolea</taxon>
    </lineage>
</organism>
<gene>
    <name evidence="13" type="primary">kinD</name>
    <name evidence="13" type="ORF">CSLFYP84_02506</name>
</gene>
<dbReference type="Pfam" id="PF00672">
    <property type="entry name" value="HAMP"/>
    <property type="match status" value="1"/>
</dbReference>
<dbReference type="InterPro" id="IPR005467">
    <property type="entry name" value="His_kinase_dom"/>
</dbReference>
<dbReference type="InterPro" id="IPR003661">
    <property type="entry name" value="HisK_dim/P_dom"/>
</dbReference>
<dbReference type="Gene3D" id="3.30.2200.10">
    <property type="entry name" value="histidine kinase doma clostridium symbiosum atcc 14940"/>
    <property type="match status" value="1"/>
</dbReference>
<dbReference type="PROSITE" id="PS50109">
    <property type="entry name" value="HIS_KIN"/>
    <property type="match status" value="1"/>
</dbReference>
<accession>A0A6N3FF29</accession>
<dbReference type="CDD" id="cd00082">
    <property type="entry name" value="HisKA"/>
    <property type="match status" value="1"/>
</dbReference>
<comment type="catalytic activity">
    <reaction evidence="1">
        <text>ATP + protein L-histidine = ADP + protein N-phospho-L-histidine.</text>
        <dbReference type="EC" id="2.7.13.3"/>
    </reaction>
</comment>
<evidence type="ECO:0000259" key="12">
    <source>
        <dbReference type="PROSITE" id="PS50885"/>
    </source>
</evidence>
<dbReference type="AlphaFoldDB" id="A0A6N3FF29"/>
<dbReference type="Pfam" id="PF00512">
    <property type="entry name" value="HisKA"/>
    <property type="match status" value="1"/>
</dbReference>
<dbReference type="Gene3D" id="1.10.287.130">
    <property type="match status" value="1"/>
</dbReference>
<keyword evidence="6" id="KW-0547">Nucleotide-binding</keyword>
<dbReference type="PRINTS" id="PR00344">
    <property type="entry name" value="BCTRLSENSOR"/>
</dbReference>
<dbReference type="SMART" id="SM00388">
    <property type="entry name" value="HisKA"/>
    <property type="match status" value="1"/>
</dbReference>
<dbReference type="SUPFAM" id="SSF47384">
    <property type="entry name" value="Homodimeric domain of signal transducing histidine kinase"/>
    <property type="match status" value="1"/>
</dbReference>